<dbReference type="EMBL" id="ADNY01000066">
    <property type="protein sequence ID" value="EFG54857.1"/>
    <property type="molecule type" value="Genomic_DNA"/>
</dbReference>
<dbReference type="GO" id="GO:0016757">
    <property type="term" value="F:glycosyltransferase activity"/>
    <property type="evidence" value="ECO:0007669"/>
    <property type="project" value="UniProtKB-KW"/>
</dbReference>
<organism evidence="3 4">
    <name type="scientific">Lactobacillus amylolyticus DSM 11664</name>
    <dbReference type="NCBI Taxonomy" id="585524"/>
    <lineage>
        <taxon>Bacteria</taxon>
        <taxon>Bacillati</taxon>
        <taxon>Bacillota</taxon>
        <taxon>Bacilli</taxon>
        <taxon>Lactobacillales</taxon>
        <taxon>Lactobacillaceae</taxon>
        <taxon>Lactobacillus</taxon>
    </lineage>
</organism>
<evidence type="ECO:0000313" key="3">
    <source>
        <dbReference type="EMBL" id="EFG54857.1"/>
    </source>
</evidence>
<dbReference type="EC" id="2.4.-.-" evidence="3"/>
<accession>D4YVR1</accession>
<keyword evidence="3" id="KW-0328">Glycosyltransferase</keyword>
<dbReference type="RefSeq" id="WP_006352769.1">
    <property type="nucleotide sequence ID" value="NZ_ADNY01000066.1"/>
</dbReference>
<dbReference type="Pfam" id="PF00534">
    <property type="entry name" value="Glycos_transf_1"/>
    <property type="match status" value="1"/>
</dbReference>
<dbReference type="Proteomes" id="UP000004069">
    <property type="component" value="Unassembled WGS sequence"/>
</dbReference>
<evidence type="ECO:0000313" key="4">
    <source>
        <dbReference type="Proteomes" id="UP000004069"/>
    </source>
</evidence>
<reference evidence="3 4" key="1">
    <citation type="submission" date="2010-04" db="EMBL/GenBank/DDBJ databases">
        <authorList>
            <person name="Muzny D."/>
            <person name="Qin X."/>
            <person name="Deng J."/>
            <person name="Jiang H."/>
            <person name="Liu Y."/>
            <person name="Qu J."/>
            <person name="Song X.-Z."/>
            <person name="Zhang L."/>
            <person name="Thornton R."/>
            <person name="Coyle M."/>
            <person name="Francisco L."/>
            <person name="Jackson L."/>
            <person name="Javaid M."/>
            <person name="Korchina V."/>
            <person name="Kovar C."/>
            <person name="Mata R."/>
            <person name="Mathew T."/>
            <person name="Ngo R."/>
            <person name="Nguyen L."/>
            <person name="Nguyen N."/>
            <person name="Okwuonu G."/>
            <person name="Ongeri F."/>
            <person name="Pham C."/>
            <person name="Simmons D."/>
            <person name="Wilczek-Boney K."/>
            <person name="Hale W."/>
            <person name="Jakkamsetti A."/>
            <person name="Pham P."/>
            <person name="Ruth R."/>
            <person name="San Lucas F."/>
            <person name="Warren J."/>
            <person name="Zhang J."/>
            <person name="Zhao Z."/>
            <person name="Zhou C."/>
            <person name="Zhu D."/>
            <person name="Lee S."/>
            <person name="Bess C."/>
            <person name="Blankenburg K."/>
            <person name="Forbes L."/>
            <person name="Fu Q."/>
            <person name="Gubbala S."/>
            <person name="Hirani K."/>
            <person name="Jayaseelan J.C."/>
            <person name="Lara F."/>
            <person name="Munidasa M."/>
            <person name="Palculict T."/>
            <person name="Patil S."/>
            <person name="Pu L.-L."/>
            <person name="Saada N."/>
            <person name="Tang L."/>
            <person name="Weissenberger G."/>
            <person name="Zhu Y."/>
            <person name="Hemphill L."/>
            <person name="Shang Y."/>
            <person name="Youmans B."/>
            <person name="Ayvaz T."/>
            <person name="Ross M."/>
            <person name="Santibanez J."/>
            <person name="Aqrawi P."/>
            <person name="Gross S."/>
            <person name="Joshi V."/>
            <person name="Fowler G."/>
            <person name="Nazareth L."/>
            <person name="Reid J."/>
            <person name="Worley K."/>
            <person name="Petrosino J."/>
            <person name="Highlander S."/>
            <person name="Gibbs R."/>
        </authorList>
    </citation>
    <scope>NUCLEOTIDE SEQUENCE [LARGE SCALE GENOMIC DNA]</scope>
    <source>
        <strain evidence="3 4">DSM 11664</strain>
    </source>
</reference>
<keyword evidence="4" id="KW-1185">Reference proteome</keyword>
<dbReference type="InterPro" id="IPR001296">
    <property type="entry name" value="Glyco_trans_1"/>
</dbReference>
<dbReference type="Pfam" id="PF13439">
    <property type="entry name" value="Glyco_transf_4"/>
    <property type="match status" value="1"/>
</dbReference>
<feature type="domain" description="Glycosyl transferase family 1" evidence="1">
    <location>
        <begin position="190"/>
        <end position="329"/>
    </location>
</feature>
<dbReference type="STRING" id="83683.B1745_05485"/>
<protein>
    <submittedName>
        <fullName evidence="3">Glycosyltransferase, group 1 family protein</fullName>
        <ecNumber evidence="3">2.4.-.-</ecNumber>
    </submittedName>
</protein>
<dbReference type="Gene3D" id="3.40.50.2000">
    <property type="entry name" value="Glycogen Phosphorylase B"/>
    <property type="match status" value="2"/>
</dbReference>
<gene>
    <name evidence="3" type="ORF">HMPREF0493_1622</name>
</gene>
<dbReference type="InterPro" id="IPR028098">
    <property type="entry name" value="Glyco_trans_4-like_N"/>
</dbReference>
<name>D4YVR1_9LACO</name>
<keyword evidence="3" id="KW-0808">Transferase</keyword>
<dbReference type="AlphaFoldDB" id="D4YVR1"/>
<evidence type="ECO:0000259" key="1">
    <source>
        <dbReference type="Pfam" id="PF00534"/>
    </source>
</evidence>
<feature type="domain" description="Glycosyltransferase subfamily 4-like N-terminal" evidence="2">
    <location>
        <begin position="13"/>
        <end position="170"/>
    </location>
</feature>
<dbReference type="PANTHER" id="PTHR12526:SF638">
    <property type="entry name" value="SPORE COAT PROTEIN SA"/>
    <property type="match status" value="1"/>
</dbReference>
<dbReference type="PANTHER" id="PTHR12526">
    <property type="entry name" value="GLYCOSYLTRANSFERASE"/>
    <property type="match status" value="1"/>
</dbReference>
<sequence length="366" mass="40717">MKVLHVNAGLENGGGLTHIVNLLKEAKNEGKDFELLTLAEGPVATAARKAGITTHVLGAGSRYDLAALKRLRTFINDGHYQIVHTHGARANLFLSLIHTKIKAAWCITVHSDPYLDFEGRGLMGKIFTKLNLRALHKADCIFAVTKHFADLLEQKAKIDPAKVHVIYNGIFFHDDSEIPAKYDDQVYFNIVNVARTEKVKGQELLLKAIKKLDDSHVRLHIAGDGSQLENLKALTRQLELSPQVTFHGFMTQKQLRNLYRRMNLAVLTSYSESFPLVLLEASDNQLPILSTAIGDIKMMIPDQEHGFIAKIGDVDSIAAEIKRAVNMDPAALKAVALREKKYVAANFSVEKQLASIQKVYDKLAKH</sequence>
<dbReference type="SUPFAM" id="SSF53756">
    <property type="entry name" value="UDP-Glycosyltransferase/glycogen phosphorylase"/>
    <property type="match status" value="1"/>
</dbReference>
<proteinExistence type="predicted"/>
<dbReference type="OrthoDB" id="9804196at2"/>
<dbReference type="eggNOG" id="COG0438">
    <property type="taxonomic scope" value="Bacteria"/>
</dbReference>
<comment type="caution">
    <text evidence="3">The sequence shown here is derived from an EMBL/GenBank/DDBJ whole genome shotgun (WGS) entry which is preliminary data.</text>
</comment>
<dbReference type="PATRIC" id="fig|585524.9.peg.596"/>
<evidence type="ECO:0000259" key="2">
    <source>
        <dbReference type="Pfam" id="PF13439"/>
    </source>
</evidence>
<dbReference type="CAZy" id="GT4">
    <property type="family name" value="Glycosyltransferase Family 4"/>
</dbReference>